<sequence>VRQSCFSWRDRFGRCQDVGLGGRRWEKGHKLDSNQVTIFLIALHGGSIVAVVTFEATKSIKDVIQKDGLQKPTVCMRTNPQ</sequence>
<dbReference type="EMBL" id="CALNXI010000167">
    <property type="protein sequence ID" value="CAH3021044.1"/>
    <property type="molecule type" value="Genomic_DNA"/>
</dbReference>
<keyword evidence="2" id="KW-1185">Reference proteome</keyword>
<protein>
    <submittedName>
        <fullName evidence="1">Uncharacterized protein</fullName>
    </submittedName>
</protein>
<accession>A0ABN8LZ52</accession>
<comment type="caution">
    <text evidence="1">The sequence shown here is derived from an EMBL/GenBank/DDBJ whole genome shotgun (WGS) entry which is preliminary data.</text>
</comment>
<gene>
    <name evidence="1" type="ORF">PEVE_00009608</name>
</gene>
<evidence type="ECO:0000313" key="1">
    <source>
        <dbReference type="EMBL" id="CAH3021044.1"/>
    </source>
</evidence>
<organism evidence="1 2">
    <name type="scientific">Porites evermanni</name>
    <dbReference type="NCBI Taxonomy" id="104178"/>
    <lineage>
        <taxon>Eukaryota</taxon>
        <taxon>Metazoa</taxon>
        <taxon>Cnidaria</taxon>
        <taxon>Anthozoa</taxon>
        <taxon>Hexacorallia</taxon>
        <taxon>Scleractinia</taxon>
        <taxon>Fungiina</taxon>
        <taxon>Poritidae</taxon>
        <taxon>Porites</taxon>
    </lineage>
</organism>
<evidence type="ECO:0000313" key="2">
    <source>
        <dbReference type="Proteomes" id="UP001159427"/>
    </source>
</evidence>
<proteinExistence type="predicted"/>
<reference evidence="1 2" key="1">
    <citation type="submission" date="2022-05" db="EMBL/GenBank/DDBJ databases">
        <authorList>
            <consortium name="Genoscope - CEA"/>
            <person name="William W."/>
        </authorList>
    </citation>
    <scope>NUCLEOTIDE SEQUENCE [LARGE SCALE GENOMIC DNA]</scope>
</reference>
<dbReference type="Proteomes" id="UP001159427">
    <property type="component" value="Unassembled WGS sequence"/>
</dbReference>
<name>A0ABN8LZ52_9CNID</name>
<feature type="non-terminal residue" evidence="1">
    <location>
        <position position="1"/>
    </location>
</feature>